<dbReference type="GO" id="GO:0046872">
    <property type="term" value="F:metal ion binding"/>
    <property type="evidence" value="ECO:0007669"/>
    <property type="project" value="UniProtKB-KW"/>
</dbReference>
<comment type="cofactor">
    <cofactor evidence="15">
        <name>[8Fe-7S] cluster</name>
        <dbReference type="ChEBI" id="CHEBI:21143"/>
    </cofactor>
    <text evidence="15">Binds 1 [8Fe-7S] cluster per heterodimer.</text>
</comment>
<dbReference type="EMBL" id="LOCK01000022">
    <property type="protein sequence ID" value="KTE91613.1"/>
    <property type="molecule type" value="Genomic_DNA"/>
</dbReference>
<keyword evidence="9 15" id="KW-0560">Oxidoreductase</keyword>
<sequence>MTHMESCTKATKEWLNSVEYREKNFAREKLVINPAKACQPLGALLCALGIEGCLPFTHGSQGCTAYFRSTLSRHFREPVASVSDSMTEDSAVFGGQANFIEGLKNAYTVYNPKVIAVYTSCMAEVIGDDISSFLGNAKDQGAVPMDFPVALANTPSFKMSHIAGYDIMLKGLIECLATPRQEDQINERLYVVPGFDTYPANLREYKRLLNMMNVPYTLLPDYSNVVDTPNLGKYELYPGGTPLVEMKEALNGLGYLLCQTYSTSNTKKYLTGESIPVEAIPMPIGMAGTDRFIEAAAKLTGKEVSEEITYERGLAVDAMTDAHQYMHGRKFALFGDPDLLLGLVSFLLEMGGEPVHIVCSNSTPLFKKDMERLLASSPYGQGATLYPNKDLWHLRSLLVTEPVDMLIGDSHGKWAARDAGIPLVRVGFPFYDRVNLHRYPIVGYSGVINLITMIVNTFLEEKDRASTDAYFELLR</sequence>
<dbReference type="PANTHER" id="PTHR33712">
    <property type="entry name" value="LIGHT-INDEPENDENT PROTOCHLOROPHYLLIDE REDUCTASE SUBUNIT B"/>
    <property type="match status" value="1"/>
</dbReference>
<keyword evidence="7 15" id="KW-0547">Nucleotide-binding</keyword>
<dbReference type="PANTHER" id="PTHR33712:SF7">
    <property type="entry name" value="LIGHT-INDEPENDENT PROTOCHLOROPHYLLIDE REDUCTASE SUBUNIT B"/>
    <property type="match status" value="1"/>
</dbReference>
<dbReference type="GO" id="GO:0016612">
    <property type="term" value="C:molybdenum-iron nitrogenase complex"/>
    <property type="evidence" value="ECO:0007669"/>
    <property type="project" value="InterPro"/>
</dbReference>
<organism evidence="17 18">
    <name type="scientific">Desulfitobacterium hafniense</name>
    <name type="common">Desulfitobacterium frappieri</name>
    <dbReference type="NCBI Taxonomy" id="49338"/>
    <lineage>
        <taxon>Bacteria</taxon>
        <taxon>Bacillati</taxon>
        <taxon>Bacillota</taxon>
        <taxon>Clostridia</taxon>
        <taxon>Eubacteriales</taxon>
        <taxon>Desulfitobacteriaceae</taxon>
        <taxon>Desulfitobacterium</taxon>
    </lineage>
</organism>
<evidence type="ECO:0000256" key="13">
    <source>
        <dbReference type="ARBA" id="ARBA00047967"/>
    </source>
</evidence>
<comment type="similarity">
    <text evidence="2 14">Belongs to the NifD/NifK/NifE/NifN family.</text>
</comment>
<keyword evidence="6 15" id="KW-0479">Metal-binding</keyword>
<dbReference type="GO" id="GO:0051536">
    <property type="term" value="F:iron-sulfur cluster binding"/>
    <property type="evidence" value="ECO:0007669"/>
    <property type="project" value="UniProtKB-KW"/>
</dbReference>
<dbReference type="GO" id="GO:0005524">
    <property type="term" value="F:ATP binding"/>
    <property type="evidence" value="ECO:0007669"/>
    <property type="project" value="UniProtKB-KW"/>
</dbReference>
<dbReference type="Pfam" id="PF00148">
    <property type="entry name" value="Oxidored_nitro"/>
    <property type="match status" value="1"/>
</dbReference>
<keyword evidence="10 15" id="KW-0408">Iron</keyword>
<dbReference type="InterPro" id="IPR000510">
    <property type="entry name" value="Nase/OxRdtase_comp1"/>
</dbReference>
<dbReference type="Gene3D" id="3.40.50.1980">
    <property type="entry name" value="Nitrogenase molybdenum iron protein domain"/>
    <property type="match status" value="3"/>
</dbReference>
<dbReference type="Gene3D" id="1.20.89.10">
    <property type="entry name" value="Nitrogenase Molybdenum-iron Protein, subunit B, domain 4"/>
    <property type="match status" value="1"/>
</dbReference>
<evidence type="ECO:0000313" key="17">
    <source>
        <dbReference type="EMBL" id="KTE91613.1"/>
    </source>
</evidence>
<protein>
    <recommendedName>
        <fullName evidence="5 15">Nitrogenase molybdenum-iron protein beta chain</fullName>
        <ecNumber evidence="4 15">1.18.6.1</ecNumber>
    </recommendedName>
    <alternativeName>
        <fullName evidence="15">Dinitrogenase</fullName>
    </alternativeName>
</protein>
<proteinExistence type="inferred from homology"/>
<dbReference type="NCBIfam" id="TIGR01286">
    <property type="entry name" value="nifK"/>
    <property type="match status" value="1"/>
</dbReference>
<dbReference type="CDD" id="cd01974">
    <property type="entry name" value="Nitrogenase_MoFe_beta"/>
    <property type="match status" value="1"/>
</dbReference>
<dbReference type="InterPro" id="IPR050152">
    <property type="entry name" value="ChlB/BchB/BchZ"/>
</dbReference>
<evidence type="ECO:0000256" key="7">
    <source>
        <dbReference type="ARBA" id="ARBA00022741"/>
    </source>
</evidence>
<evidence type="ECO:0000256" key="15">
    <source>
        <dbReference type="RuleBase" id="RU364127"/>
    </source>
</evidence>
<evidence type="ECO:0000256" key="14">
    <source>
        <dbReference type="RuleBase" id="RU004021"/>
    </source>
</evidence>
<comment type="function">
    <text evidence="1 15">This molybdenum-iron protein is part of the nitrogenase complex that catalyzes the key enzymatic reactions in nitrogen fixation.</text>
</comment>
<keyword evidence="11 15" id="KW-0411">Iron-sulfur</keyword>
<dbReference type="Proteomes" id="UP000054623">
    <property type="component" value="Unassembled WGS sequence"/>
</dbReference>
<comment type="caution">
    <text evidence="17">The sequence shown here is derived from an EMBL/GenBank/DDBJ whole genome shotgun (WGS) entry which is preliminary data.</text>
</comment>
<keyword evidence="12 14" id="KW-0535">Nitrogen fixation</keyword>
<dbReference type="AlphaFoldDB" id="A0A0W1JJ82"/>
<evidence type="ECO:0000256" key="5">
    <source>
        <dbReference type="ARBA" id="ARBA00014775"/>
    </source>
</evidence>
<evidence type="ECO:0000259" key="16">
    <source>
        <dbReference type="Pfam" id="PF00148"/>
    </source>
</evidence>
<evidence type="ECO:0000256" key="9">
    <source>
        <dbReference type="ARBA" id="ARBA00023002"/>
    </source>
</evidence>
<keyword evidence="8 15" id="KW-0067">ATP-binding</keyword>
<reference evidence="17 18" key="1">
    <citation type="submission" date="2015-12" db="EMBL/GenBank/DDBJ databases">
        <title>Draft Genome Sequence of Desulfitobacterium hafniense Strain DH, a Sulfate-reducing Bacterium Isolated from Paddy Soils.</title>
        <authorList>
            <person name="Bao P."/>
            <person name="Zhang X."/>
            <person name="Li G."/>
        </authorList>
    </citation>
    <scope>NUCLEOTIDE SEQUENCE [LARGE SCALE GENOMIC DNA]</scope>
    <source>
        <strain evidence="17 18">DH</strain>
    </source>
</reference>
<evidence type="ECO:0000256" key="12">
    <source>
        <dbReference type="ARBA" id="ARBA00023231"/>
    </source>
</evidence>
<comment type="catalytic activity">
    <reaction evidence="13 15">
        <text>N2 + 8 reduced [2Fe-2S]-[ferredoxin] + 16 ATP + 16 H2O = H2 + 8 oxidized [2Fe-2S]-[ferredoxin] + 2 NH4(+) + 16 ADP + 16 phosphate + 6 H(+)</text>
        <dbReference type="Rhea" id="RHEA:21448"/>
        <dbReference type="Rhea" id="RHEA-COMP:10000"/>
        <dbReference type="Rhea" id="RHEA-COMP:10001"/>
        <dbReference type="ChEBI" id="CHEBI:15377"/>
        <dbReference type="ChEBI" id="CHEBI:15378"/>
        <dbReference type="ChEBI" id="CHEBI:17997"/>
        <dbReference type="ChEBI" id="CHEBI:18276"/>
        <dbReference type="ChEBI" id="CHEBI:28938"/>
        <dbReference type="ChEBI" id="CHEBI:30616"/>
        <dbReference type="ChEBI" id="CHEBI:33737"/>
        <dbReference type="ChEBI" id="CHEBI:33738"/>
        <dbReference type="ChEBI" id="CHEBI:43474"/>
        <dbReference type="ChEBI" id="CHEBI:456216"/>
        <dbReference type="EC" id="1.18.6.1"/>
    </reaction>
</comment>
<evidence type="ECO:0000256" key="4">
    <source>
        <dbReference type="ARBA" id="ARBA00012773"/>
    </source>
</evidence>
<dbReference type="PROSITE" id="PS00699">
    <property type="entry name" value="NITROGENASE_1_1"/>
    <property type="match status" value="1"/>
</dbReference>
<feature type="domain" description="Nitrogenase/oxidoreductase component 1" evidence="16">
    <location>
        <begin position="38"/>
        <end position="458"/>
    </location>
</feature>
<dbReference type="OrthoDB" id="9800746at2"/>
<dbReference type="EC" id="1.18.6.1" evidence="4 15"/>
<gene>
    <name evidence="17" type="ORF">AT727_21675</name>
</gene>
<evidence type="ECO:0000256" key="3">
    <source>
        <dbReference type="ARBA" id="ARBA00011462"/>
    </source>
</evidence>
<dbReference type="GO" id="GO:0016163">
    <property type="term" value="F:nitrogenase activity"/>
    <property type="evidence" value="ECO:0007669"/>
    <property type="project" value="UniProtKB-EC"/>
</dbReference>
<evidence type="ECO:0000256" key="2">
    <source>
        <dbReference type="ARBA" id="ARBA00011002"/>
    </source>
</evidence>
<evidence type="ECO:0000313" key="18">
    <source>
        <dbReference type="Proteomes" id="UP000054623"/>
    </source>
</evidence>
<evidence type="ECO:0000256" key="6">
    <source>
        <dbReference type="ARBA" id="ARBA00022723"/>
    </source>
</evidence>
<dbReference type="InterPro" id="IPR000318">
    <property type="entry name" value="Nase_comp1_CS"/>
</dbReference>
<name>A0A0W1JJ82_DESHA</name>
<evidence type="ECO:0000256" key="11">
    <source>
        <dbReference type="ARBA" id="ARBA00023014"/>
    </source>
</evidence>
<accession>A0A0W1JJ82</accession>
<evidence type="ECO:0000256" key="10">
    <source>
        <dbReference type="ARBA" id="ARBA00023004"/>
    </source>
</evidence>
<dbReference type="InterPro" id="IPR005976">
    <property type="entry name" value="Nase_Mo-Fe_CF_bsu"/>
</dbReference>
<evidence type="ECO:0000256" key="1">
    <source>
        <dbReference type="ARBA" id="ARBA00002621"/>
    </source>
</evidence>
<dbReference type="SUPFAM" id="SSF53807">
    <property type="entry name" value="Helical backbone' metal receptor"/>
    <property type="match status" value="1"/>
</dbReference>
<comment type="subunit">
    <text evidence="3 15">Tetramer of two alpha and two beta chains. Forms complex with the iron protein (nitrogenase component 2).</text>
</comment>
<evidence type="ECO:0000256" key="8">
    <source>
        <dbReference type="ARBA" id="ARBA00022840"/>
    </source>
</evidence>